<protein>
    <recommendedName>
        <fullName evidence="2">Tyr recombinase domain-containing protein</fullName>
    </recommendedName>
</protein>
<dbReference type="InterPro" id="IPR002104">
    <property type="entry name" value="Integrase_catalytic"/>
</dbReference>
<evidence type="ECO:0000256" key="1">
    <source>
        <dbReference type="ARBA" id="ARBA00023172"/>
    </source>
</evidence>
<evidence type="ECO:0000313" key="4">
    <source>
        <dbReference type="Proteomes" id="UP000831768"/>
    </source>
</evidence>
<dbReference type="InterPro" id="IPR011010">
    <property type="entry name" value="DNA_brk_join_enz"/>
</dbReference>
<dbReference type="RefSeq" id="WP_247995126.1">
    <property type="nucleotide sequence ID" value="NZ_CP096020.1"/>
</dbReference>
<dbReference type="GO" id="GO:0003677">
    <property type="term" value="F:DNA binding"/>
    <property type="evidence" value="ECO:0007669"/>
    <property type="project" value="InterPro"/>
</dbReference>
<keyword evidence="3" id="KW-0614">Plasmid</keyword>
<dbReference type="PROSITE" id="PS51898">
    <property type="entry name" value="TYR_RECOMBINASE"/>
    <property type="match status" value="1"/>
</dbReference>
<keyword evidence="1" id="KW-0233">DNA recombination</keyword>
<sequence length="436" mass="49695">MTTTDGPTEPVEQHDQVPDEIRWTLLDRGELVDVYWEHVAPAMREYGLDPDTERPTHEWLSANGFRGLIYALREHHDRTFGEFWAEDLDLTERDAGFDWGTSHDQTVELLEAYIDSRAERGDLSQSSANTFRYRLGRYVQTYCSVNDTEDLLTPVARDSDVPAYEATDAAWEAFDTLDAELAPRTMRRLHEAVDDWYAHLVRRKRAAVNPVSGLDDEYRWSRRSDNASGDRVNPALDASHVRALYEHAQTSTERLLVVALCAWGLRSGEVAALHRSQLVLDPPETEVPYVAFEERKNGPGQVSILYGREVASDRVAELSERDRWNGYLFPSDRAGSGHRTRQTILSWFDTLADQAGLPETIEGKKPIPQMGRRFWYDAYSATQEAILSDVSDIAAEQGSASAEVVLQDYLSPTRRRHLRRQYMRERLSDAFEGDPA</sequence>
<dbReference type="AlphaFoldDB" id="A0A8U0A5Y0"/>
<dbReference type="GO" id="GO:0015074">
    <property type="term" value="P:DNA integration"/>
    <property type="evidence" value="ECO:0007669"/>
    <property type="project" value="InterPro"/>
</dbReference>
<evidence type="ECO:0000313" key="3">
    <source>
        <dbReference type="EMBL" id="UPM44472.1"/>
    </source>
</evidence>
<feature type="domain" description="Tyr recombinase" evidence="2">
    <location>
        <begin position="231"/>
        <end position="423"/>
    </location>
</feature>
<dbReference type="SUPFAM" id="SSF56349">
    <property type="entry name" value="DNA breaking-rejoining enzymes"/>
    <property type="match status" value="1"/>
</dbReference>
<gene>
    <name evidence="3" type="ORF">MW046_13595</name>
</gene>
<keyword evidence="4" id="KW-1185">Reference proteome</keyword>
<name>A0A8U0A5Y0_9EURY</name>
<organism evidence="3 4">
    <name type="scientific">Halocatena salina</name>
    <dbReference type="NCBI Taxonomy" id="2934340"/>
    <lineage>
        <taxon>Archaea</taxon>
        <taxon>Methanobacteriati</taxon>
        <taxon>Methanobacteriota</taxon>
        <taxon>Stenosarchaea group</taxon>
        <taxon>Halobacteria</taxon>
        <taxon>Halobacteriales</taxon>
        <taxon>Natronomonadaceae</taxon>
        <taxon>Halocatena</taxon>
    </lineage>
</organism>
<dbReference type="Proteomes" id="UP000831768">
    <property type="component" value="Plasmid unnamed1"/>
</dbReference>
<dbReference type="InterPro" id="IPR013762">
    <property type="entry name" value="Integrase-like_cat_sf"/>
</dbReference>
<dbReference type="GeneID" id="71929100"/>
<dbReference type="Gene3D" id="1.10.443.10">
    <property type="entry name" value="Intergrase catalytic core"/>
    <property type="match status" value="1"/>
</dbReference>
<dbReference type="GO" id="GO:0006310">
    <property type="term" value="P:DNA recombination"/>
    <property type="evidence" value="ECO:0007669"/>
    <property type="project" value="UniProtKB-KW"/>
</dbReference>
<reference evidence="3" key="1">
    <citation type="submission" date="2022-04" db="EMBL/GenBank/DDBJ databases">
        <title>Halocatena sp. nov., isolated from a salt lake.</title>
        <authorList>
            <person name="Cui H.-L."/>
        </authorList>
    </citation>
    <scope>NUCLEOTIDE SEQUENCE</scope>
    <source>
        <strain evidence="3">AD-1</strain>
        <plasmid evidence="3">unnamed1</plasmid>
    </source>
</reference>
<proteinExistence type="predicted"/>
<dbReference type="EMBL" id="CP096020">
    <property type="protein sequence ID" value="UPM44472.1"/>
    <property type="molecule type" value="Genomic_DNA"/>
</dbReference>
<evidence type="ECO:0000259" key="2">
    <source>
        <dbReference type="PROSITE" id="PS51898"/>
    </source>
</evidence>
<accession>A0A8U0A5Y0</accession>
<dbReference type="KEGG" id="haad:MW046_13595"/>
<geneLocation type="plasmid" evidence="3 4">
    <name>unnamed1</name>
</geneLocation>